<dbReference type="OrthoDB" id="5622869at2"/>
<evidence type="ECO:0000313" key="4">
    <source>
        <dbReference type="Proteomes" id="UP000190896"/>
    </source>
</evidence>
<reference evidence="3 4" key="1">
    <citation type="submission" date="2016-11" db="EMBL/GenBank/DDBJ databases">
        <title>Mixed transmission modes and dynamic genome evolution in an obligate animal-bacterial symbiosis.</title>
        <authorList>
            <person name="Russell S.L."/>
            <person name="Corbett-Detig R.B."/>
            <person name="Cavanaugh C.M."/>
        </authorList>
    </citation>
    <scope>NUCLEOTIDE SEQUENCE [LARGE SCALE GENOMIC DNA]</scope>
    <source>
        <strain evidence="3">Se-Cadez</strain>
    </source>
</reference>
<gene>
    <name evidence="3" type="ORF">BOW51_10150</name>
</gene>
<keyword evidence="2" id="KW-0472">Membrane</keyword>
<dbReference type="SUPFAM" id="SSF90257">
    <property type="entry name" value="Myosin rod fragments"/>
    <property type="match status" value="1"/>
</dbReference>
<evidence type="ECO:0000256" key="2">
    <source>
        <dbReference type="SAM" id="Phobius"/>
    </source>
</evidence>
<sequence length="355" mass="40835">MLPNSSFTDLRLNRQEGQNQESFWPSFTDIMTVIVMIFMIAMVVLLLRNIELMNQLRATMEAERSAMELARTTGEEKESLALKLIDAENRLSMLKIRVMRLKEQSQQQETTIGTQGVEISKLMAEKEDLALRRDQLVAENFTLGEKLKRSETQMNTLQQNYDTLQQNYNTTQQQLTDSQQLLAETQATLSGMKSQVQAIQQQLASLQDRYTVQSEELQLAKASGRQAVIELSSLRGEYRELKIKYDKLVRPARSPEGRYLVDVRYSKVGDAFVIDVKSQDDKEFKRVSQQVLEQKLSQLKAVKSDGLYIKVIFPEDSGLSFNEAWSFTNNLHNRYDYYYQEDAPGLIPMPAEISE</sequence>
<organism evidence="3 4">
    <name type="scientific">Solemya velesiana gill symbiont</name>
    <dbReference type="NCBI Taxonomy" id="1918948"/>
    <lineage>
        <taxon>Bacteria</taxon>
        <taxon>Pseudomonadati</taxon>
        <taxon>Pseudomonadota</taxon>
        <taxon>Gammaproteobacteria</taxon>
        <taxon>sulfur-oxidizing symbionts</taxon>
    </lineage>
</organism>
<keyword evidence="2" id="KW-0812">Transmembrane</keyword>
<comment type="caution">
    <text evidence="3">The sequence shown here is derived from an EMBL/GenBank/DDBJ whole genome shotgun (WGS) entry which is preliminary data.</text>
</comment>
<evidence type="ECO:0000256" key="1">
    <source>
        <dbReference type="SAM" id="Coils"/>
    </source>
</evidence>
<keyword evidence="2" id="KW-1133">Transmembrane helix</keyword>
<keyword evidence="4" id="KW-1185">Reference proteome</keyword>
<dbReference type="Proteomes" id="UP000190896">
    <property type="component" value="Unassembled WGS sequence"/>
</dbReference>
<accession>A0A1T2KSM7</accession>
<feature type="coiled-coil region" evidence="1">
    <location>
        <begin position="77"/>
        <end position="216"/>
    </location>
</feature>
<proteinExistence type="predicted"/>
<feature type="transmembrane region" description="Helical" evidence="2">
    <location>
        <begin position="30"/>
        <end position="47"/>
    </location>
</feature>
<keyword evidence="1" id="KW-0175">Coiled coil</keyword>
<dbReference type="EMBL" id="MPRJ01000073">
    <property type="protein sequence ID" value="OOZ35832.1"/>
    <property type="molecule type" value="Genomic_DNA"/>
</dbReference>
<name>A0A1T2KSM7_9GAMM</name>
<dbReference type="RefSeq" id="WP_078487898.1">
    <property type="nucleotide sequence ID" value="NZ_MPRJ01000073.1"/>
</dbReference>
<evidence type="ECO:0000313" key="3">
    <source>
        <dbReference type="EMBL" id="OOZ35832.1"/>
    </source>
</evidence>
<dbReference type="AlphaFoldDB" id="A0A1T2KSM7"/>
<protein>
    <recommendedName>
        <fullName evidence="5">Chromosome partition protein Smc</fullName>
    </recommendedName>
</protein>
<evidence type="ECO:0008006" key="5">
    <source>
        <dbReference type="Google" id="ProtNLM"/>
    </source>
</evidence>
<dbReference type="Gene3D" id="1.10.287.1490">
    <property type="match status" value="1"/>
</dbReference>